<dbReference type="EMBL" id="BMIL01000015">
    <property type="protein sequence ID" value="GGC76178.1"/>
    <property type="molecule type" value="Genomic_DNA"/>
</dbReference>
<sequence>MDYKEYKKASTRHLLTCKYLLNNLETDKNNKNHHLHNIYYLSGYIIETALSYAFFSNLKHKGHVEDSEHYHLGFKTHSFYAKIDYMNKCNNGPDLSALPFIYNKIQDNKITALFNGWSTDLRYFYGDKVRVKDIDQELLSKYLKYVEEFLTLILRRF</sequence>
<organism evidence="1 2">
    <name type="scientific">Pedobacter quisquiliarum</name>
    <dbReference type="NCBI Taxonomy" id="1834438"/>
    <lineage>
        <taxon>Bacteria</taxon>
        <taxon>Pseudomonadati</taxon>
        <taxon>Bacteroidota</taxon>
        <taxon>Sphingobacteriia</taxon>
        <taxon>Sphingobacteriales</taxon>
        <taxon>Sphingobacteriaceae</taxon>
        <taxon>Pedobacter</taxon>
    </lineage>
</organism>
<reference evidence="1" key="2">
    <citation type="submission" date="2020-09" db="EMBL/GenBank/DDBJ databases">
        <authorList>
            <person name="Sun Q."/>
            <person name="Zhou Y."/>
        </authorList>
    </citation>
    <scope>NUCLEOTIDE SEQUENCE</scope>
    <source>
        <strain evidence="1">CGMCC 1.15343</strain>
    </source>
</reference>
<comment type="caution">
    <text evidence="1">The sequence shown here is derived from an EMBL/GenBank/DDBJ whole genome shotgun (WGS) entry which is preliminary data.</text>
</comment>
<protein>
    <submittedName>
        <fullName evidence="1">Uncharacterized protein</fullName>
    </submittedName>
</protein>
<dbReference type="Proteomes" id="UP000651668">
    <property type="component" value="Unassembled WGS sequence"/>
</dbReference>
<evidence type="ECO:0000313" key="1">
    <source>
        <dbReference type="EMBL" id="GGC76178.1"/>
    </source>
</evidence>
<keyword evidence="2" id="KW-1185">Reference proteome</keyword>
<evidence type="ECO:0000313" key="2">
    <source>
        <dbReference type="Proteomes" id="UP000651668"/>
    </source>
</evidence>
<name>A0A916UKM1_9SPHI</name>
<gene>
    <name evidence="1" type="ORF">GCM10011387_32460</name>
</gene>
<proteinExistence type="predicted"/>
<accession>A0A916UKM1</accession>
<dbReference type="AlphaFoldDB" id="A0A916UKM1"/>
<reference evidence="1" key="1">
    <citation type="journal article" date="2014" name="Int. J. Syst. Evol. Microbiol.">
        <title>Complete genome sequence of Corynebacterium casei LMG S-19264T (=DSM 44701T), isolated from a smear-ripened cheese.</title>
        <authorList>
            <consortium name="US DOE Joint Genome Institute (JGI-PGF)"/>
            <person name="Walter F."/>
            <person name="Albersmeier A."/>
            <person name="Kalinowski J."/>
            <person name="Ruckert C."/>
        </authorList>
    </citation>
    <scope>NUCLEOTIDE SEQUENCE</scope>
    <source>
        <strain evidence="1">CGMCC 1.15343</strain>
    </source>
</reference>